<protein>
    <submittedName>
        <fullName evidence="2">Uncharacterized protein</fullName>
    </submittedName>
</protein>
<keyword evidence="3" id="KW-1185">Reference proteome</keyword>
<proteinExistence type="predicted"/>
<name>B9S832_RICCO</name>
<keyword evidence="1" id="KW-0812">Transmembrane</keyword>
<sequence>MGLTTTATRQPEISPGCLPGPGLELSSFIGLMSQLAPNSCTCLYVLQLGLMAQFLFAQDDGLKGLKLILVLAQMCTSSTIAPLVLADKLTGLDRVKRGESG</sequence>
<accession>B9S832</accession>
<feature type="transmembrane region" description="Helical" evidence="1">
    <location>
        <begin position="67"/>
        <end position="86"/>
    </location>
</feature>
<dbReference type="InParanoid" id="B9S832"/>
<dbReference type="Proteomes" id="UP000008311">
    <property type="component" value="Unassembled WGS sequence"/>
</dbReference>
<gene>
    <name evidence="2" type="ORF">RCOM_0958490</name>
</gene>
<evidence type="ECO:0000313" key="2">
    <source>
        <dbReference type="EMBL" id="EEF40230.1"/>
    </source>
</evidence>
<evidence type="ECO:0000256" key="1">
    <source>
        <dbReference type="SAM" id="Phobius"/>
    </source>
</evidence>
<dbReference type="AlphaFoldDB" id="B9S832"/>
<reference evidence="3" key="1">
    <citation type="journal article" date="2010" name="Nat. Biotechnol.">
        <title>Draft genome sequence of the oilseed species Ricinus communis.</title>
        <authorList>
            <person name="Chan A.P."/>
            <person name="Crabtree J."/>
            <person name="Zhao Q."/>
            <person name="Lorenzi H."/>
            <person name="Orvis J."/>
            <person name="Puiu D."/>
            <person name="Melake-Berhan A."/>
            <person name="Jones K.M."/>
            <person name="Redman J."/>
            <person name="Chen G."/>
            <person name="Cahoon E.B."/>
            <person name="Gedil M."/>
            <person name="Stanke M."/>
            <person name="Haas B.J."/>
            <person name="Wortman J.R."/>
            <person name="Fraser-Liggett C.M."/>
            <person name="Ravel J."/>
            <person name="Rabinowicz P.D."/>
        </authorList>
    </citation>
    <scope>NUCLEOTIDE SEQUENCE [LARGE SCALE GENOMIC DNA]</scope>
    <source>
        <strain evidence="3">cv. Hale</strain>
    </source>
</reference>
<feature type="transmembrane region" description="Helical" evidence="1">
    <location>
        <begin position="35"/>
        <end position="55"/>
    </location>
</feature>
<dbReference type="EMBL" id="EQ973888">
    <property type="protein sequence ID" value="EEF40230.1"/>
    <property type="molecule type" value="Genomic_DNA"/>
</dbReference>
<keyword evidence="1" id="KW-0472">Membrane</keyword>
<keyword evidence="1" id="KW-1133">Transmembrane helix</keyword>
<evidence type="ECO:0000313" key="3">
    <source>
        <dbReference type="Proteomes" id="UP000008311"/>
    </source>
</evidence>
<organism evidence="2 3">
    <name type="scientific">Ricinus communis</name>
    <name type="common">Castor bean</name>
    <dbReference type="NCBI Taxonomy" id="3988"/>
    <lineage>
        <taxon>Eukaryota</taxon>
        <taxon>Viridiplantae</taxon>
        <taxon>Streptophyta</taxon>
        <taxon>Embryophyta</taxon>
        <taxon>Tracheophyta</taxon>
        <taxon>Spermatophyta</taxon>
        <taxon>Magnoliopsida</taxon>
        <taxon>eudicotyledons</taxon>
        <taxon>Gunneridae</taxon>
        <taxon>Pentapetalae</taxon>
        <taxon>rosids</taxon>
        <taxon>fabids</taxon>
        <taxon>Malpighiales</taxon>
        <taxon>Euphorbiaceae</taxon>
        <taxon>Acalyphoideae</taxon>
        <taxon>Acalypheae</taxon>
        <taxon>Ricinus</taxon>
    </lineage>
</organism>